<accession>A0A833RNZ9</accession>
<reference evidence="1" key="1">
    <citation type="submission" date="2019-11" db="EMBL/GenBank/DDBJ databases">
        <title>The nuclear and mitochondrial genomes of Frieseomelitta varia - a highly eusocial stingless bee (Meliponini) with a permanently sterile worker caste.</title>
        <authorList>
            <person name="Freitas F.C.P."/>
            <person name="Lourenco A.P."/>
            <person name="Nunes F.M.F."/>
            <person name="Paschoal A.R."/>
            <person name="Abreu F.C.P."/>
            <person name="Barbin F.O."/>
            <person name="Bataglia L."/>
            <person name="Cardoso-Junior C.A.M."/>
            <person name="Cervoni M.S."/>
            <person name="Silva S.R."/>
            <person name="Dalarmi F."/>
            <person name="Del Lama M.A."/>
            <person name="Depintor T.S."/>
            <person name="Ferreira K.M."/>
            <person name="Goria P.S."/>
            <person name="Jaskot M.C."/>
            <person name="Lago D.C."/>
            <person name="Luna-Lucena D."/>
            <person name="Moda L.M."/>
            <person name="Nascimento L."/>
            <person name="Pedrino M."/>
            <person name="Rabico F.O."/>
            <person name="Sanches F.C."/>
            <person name="Santos D.E."/>
            <person name="Santos C.G."/>
            <person name="Vieira J."/>
            <person name="Lopes T.F."/>
            <person name="Barchuk A.R."/>
            <person name="Hartfelder K."/>
            <person name="Simoes Z.L.P."/>
            <person name="Bitondi M.M.G."/>
            <person name="Pinheiro D.G."/>
        </authorList>
    </citation>
    <scope>NUCLEOTIDE SEQUENCE</scope>
    <source>
        <strain evidence="1">USP_RPSP 00005682</strain>
        <tissue evidence="1">Whole individual</tissue>
    </source>
</reference>
<sequence>MFRYYQIQFLLLHNEQLVARVGRLARDLELKEAAVKSERMAQAVLTKRLQAYETFVADMLKRLNLTGTIKIKDKMGKENLFDTVNNEEDKVSKDFAESGFSVKIEPDEGEQNFEVTLSVEKEQSQFDRRISMSATGFREDGEKRCDSYVTKEATGAICQRVDNTCGVTCKIEQPNCVEGKPEDAVNMVHGDKKTMGKLDPVINLDSPKCCCDCHSKTCSSIKKFDNDGVNEWVLQCECDLEVADRMYQMIDNYAEQQRGTMEAKKDGLSAILIKGRNTKFAVIK</sequence>
<name>A0A833RNZ9_9HYME</name>
<evidence type="ECO:0000313" key="2">
    <source>
        <dbReference type="Proteomes" id="UP000655588"/>
    </source>
</evidence>
<gene>
    <name evidence="1" type="ORF">E2986_05055</name>
</gene>
<protein>
    <submittedName>
        <fullName evidence="1">Uncharacterized protein</fullName>
    </submittedName>
</protein>
<proteinExistence type="predicted"/>
<comment type="caution">
    <text evidence="1">The sequence shown here is derived from an EMBL/GenBank/DDBJ whole genome shotgun (WGS) entry which is preliminary data.</text>
</comment>
<organism evidence="1 2">
    <name type="scientific">Frieseomelitta varia</name>
    <dbReference type="NCBI Taxonomy" id="561572"/>
    <lineage>
        <taxon>Eukaryota</taxon>
        <taxon>Metazoa</taxon>
        <taxon>Ecdysozoa</taxon>
        <taxon>Arthropoda</taxon>
        <taxon>Hexapoda</taxon>
        <taxon>Insecta</taxon>
        <taxon>Pterygota</taxon>
        <taxon>Neoptera</taxon>
        <taxon>Endopterygota</taxon>
        <taxon>Hymenoptera</taxon>
        <taxon>Apocrita</taxon>
        <taxon>Aculeata</taxon>
        <taxon>Apoidea</taxon>
        <taxon>Anthophila</taxon>
        <taxon>Apidae</taxon>
        <taxon>Frieseomelitta</taxon>
    </lineage>
</organism>
<evidence type="ECO:0000313" key="1">
    <source>
        <dbReference type="EMBL" id="KAF3423503.1"/>
    </source>
</evidence>
<dbReference type="EMBL" id="WNWW01000562">
    <property type="protein sequence ID" value="KAF3423503.1"/>
    <property type="molecule type" value="Genomic_DNA"/>
</dbReference>
<keyword evidence="2" id="KW-1185">Reference proteome</keyword>
<dbReference type="AlphaFoldDB" id="A0A833RNZ9"/>
<dbReference type="Proteomes" id="UP000655588">
    <property type="component" value="Unassembled WGS sequence"/>
</dbReference>